<evidence type="ECO:0000313" key="4">
    <source>
        <dbReference type="EMBL" id="MBW8687759.1"/>
    </source>
</evidence>
<dbReference type="Pfam" id="PF25148">
    <property type="entry name" value="DUF7824"/>
    <property type="match status" value="1"/>
</dbReference>
<dbReference type="Pfam" id="PF20103">
    <property type="entry name" value="DUF6493"/>
    <property type="match status" value="1"/>
</dbReference>
<dbReference type="EMBL" id="JAICCF010000005">
    <property type="protein sequence ID" value="MBW8687759.1"/>
    <property type="molecule type" value="Genomic_DNA"/>
</dbReference>
<evidence type="ECO:0000259" key="3">
    <source>
        <dbReference type="Pfam" id="PF25149"/>
    </source>
</evidence>
<dbReference type="InterPro" id="IPR056727">
    <property type="entry name" value="DUF7825"/>
</dbReference>
<dbReference type="RefSeq" id="WP_220253081.1">
    <property type="nucleotide sequence ID" value="NZ_JAICCF010000005.1"/>
</dbReference>
<feature type="domain" description="DUF6493" evidence="1">
    <location>
        <begin position="1"/>
        <end position="311"/>
    </location>
</feature>
<dbReference type="SUPFAM" id="SSF48371">
    <property type="entry name" value="ARM repeat"/>
    <property type="match status" value="1"/>
</dbReference>
<dbReference type="InterPro" id="IPR045472">
    <property type="entry name" value="DUF6493"/>
</dbReference>
<evidence type="ECO:0000259" key="1">
    <source>
        <dbReference type="Pfam" id="PF20103"/>
    </source>
</evidence>
<gene>
    <name evidence="4" type="ORF">K1Y79_25700</name>
</gene>
<reference evidence="4 5" key="1">
    <citation type="submission" date="2021-08" db="EMBL/GenBank/DDBJ databases">
        <title>The genome sequence of Chitinophaga sp. B61.</title>
        <authorList>
            <person name="Zhang X."/>
        </authorList>
    </citation>
    <scope>NUCLEOTIDE SEQUENCE [LARGE SCALE GENOMIC DNA]</scope>
    <source>
        <strain evidence="4 5">B61</strain>
    </source>
</reference>
<accession>A0ABS7GJ73</accession>
<organism evidence="4 5">
    <name type="scientific">Chitinophaga rhizophila</name>
    <dbReference type="NCBI Taxonomy" id="2866212"/>
    <lineage>
        <taxon>Bacteria</taxon>
        <taxon>Pseudomonadati</taxon>
        <taxon>Bacteroidota</taxon>
        <taxon>Chitinophagia</taxon>
        <taxon>Chitinophagales</taxon>
        <taxon>Chitinophagaceae</taxon>
        <taxon>Chitinophaga</taxon>
    </lineage>
</organism>
<evidence type="ECO:0000259" key="2">
    <source>
        <dbReference type="Pfam" id="PF25148"/>
    </source>
</evidence>
<name>A0ABS7GJ73_9BACT</name>
<dbReference type="InterPro" id="IPR016024">
    <property type="entry name" value="ARM-type_fold"/>
</dbReference>
<sequence>MTIQEQFAWILDNVEENKIVPFLRLLSDEDRNALIPELRKWLKYYSEYVTTDNKSYRSRATAQHWRIIASGMFVCCDRKEFERNWINRYVLEGKLIFELLDFYQPSWFNDYINGMASQENIGIGYGLIMQLTDKGYLRPSPDLIAKTLPSATRIARQQGSIFTLELIEERPVTLDEHIWHLFNYESNLNWADKWSVTPGNNHQSWMEVLKQYAAKGRISRIRLLKEALAASARNFNKVLSGWFADLFVYLQPAEHELLTVQADLMMALSAVQSKAVGNALMHLKKISTHADFEVHTFLQYVPVLLSSATKAVHTATLSILEVLAKKYPADRNAICEVVANAFISSDNATQTKAAKLIAAYGDETSPELITAIGAVESSLLAGPKELVRKWLQTAPPEVAPTSEADVFSPVVVLSEHTLITIPEDVEGLIFLISQSLDNNEHYHLEQVLSSVIRLHKQITEAHFKQLEPAFQRAFKMLMKGISGNAGLLDELLAVFLIEYGLLLEQQYPVEGAGFRKQYDKQIAEDKKREAEWSYYKLMIVPVSDWTRHTANVKAYEVYRQLVLTALTFVQQGIQLPLVSMPTHKGGWIDPVVLVERLNTYQLAGVAPALMDMQVAIARVSFENSAVALTAAAVLEGEYKRLLAFLLDQHAQPAGPFDTPVLWMLAGLCKSPETVYQAFQDFPYTQINRAYLTGQFAWKTFSQKYLAYGNYSKEKKEYERYDAWRTVLKVDFPDSPNVTIAKNNYGGKDVIYRNVCDTPLLQEYMNGNKQQISENDIQRVLSLSPGNPDIQLAYFIDSAMNSALLDEVTERRGVLRKLEALYVLKNDLREMSYLFLATAMLNADSTNRSMAAEIWIDRVASGTVDSGKIGAIIGTHQQLEWAPMKRWTDLIGGRMQKVSARHNIALESMMTSCLLQLPAAGVKDLKKLLEVYHEVLVANGTKIEVQTLIGGKLEEWKALAPVKKAVAAILAL</sequence>
<dbReference type="InterPro" id="IPR056726">
    <property type="entry name" value="DUF7824"/>
</dbReference>
<proteinExistence type="predicted"/>
<dbReference type="Pfam" id="PF25149">
    <property type="entry name" value="DUF7825"/>
    <property type="match status" value="1"/>
</dbReference>
<comment type="caution">
    <text evidence="4">The sequence shown here is derived from an EMBL/GenBank/DDBJ whole genome shotgun (WGS) entry which is preliminary data.</text>
</comment>
<protein>
    <submittedName>
        <fullName evidence="4">Uncharacterized protein</fullName>
    </submittedName>
</protein>
<feature type="domain" description="DUF7824" evidence="2">
    <location>
        <begin position="415"/>
        <end position="686"/>
    </location>
</feature>
<feature type="domain" description="DUF7825" evidence="3">
    <location>
        <begin position="697"/>
        <end position="969"/>
    </location>
</feature>
<evidence type="ECO:0000313" key="5">
    <source>
        <dbReference type="Proteomes" id="UP000812961"/>
    </source>
</evidence>
<dbReference type="Proteomes" id="UP000812961">
    <property type="component" value="Unassembled WGS sequence"/>
</dbReference>
<keyword evidence="5" id="KW-1185">Reference proteome</keyword>